<protein>
    <submittedName>
        <fullName evidence="2">Uncharacterized protein</fullName>
    </submittedName>
</protein>
<reference evidence="2 3" key="1">
    <citation type="submission" date="2020-08" db="EMBL/GenBank/DDBJ databases">
        <title>Sequencing the genomes of 1000 actinobacteria strains.</title>
        <authorList>
            <person name="Klenk H.-P."/>
        </authorList>
    </citation>
    <scope>NUCLEOTIDE SEQUENCE [LARGE SCALE GENOMIC DNA]</scope>
    <source>
        <strain evidence="2 3">DSM 102030</strain>
    </source>
</reference>
<keyword evidence="3" id="KW-1185">Reference proteome</keyword>
<dbReference type="GO" id="GO:0033194">
    <property type="term" value="P:response to hydroperoxide"/>
    <property type="evidence" value="ECO:0007669"/>
    <property type="project" value="TreeGrafter"/>
</dbReference>
<sequence>MRILLPPSEGKATGGDGPPLDLGALTLPELGDARETVLEALERLCSGPVETARDILRLPATQGEAVQRDREVRAAPTLRAADRYTGVLYDHLDLPGLLAGDSAEAARRSVLIFSGLWGVVGVEDPLPPYRLAMDVRLPPLGPLGAFWRERLTDPLTKSTEGHLVVDCRSAAYAAAFKPVGDTREMTVTVRVLRETISGGATKRTVVSHMAKATRGAIARSLLANRVDPATPAELAEALNDLGHPAEPRAPARRGQPQSVDVVVRD</sequence>
<dbReference type="PANTHER" id="PTHR30283:SF4">
    <property type="entry name" value="PEROXIDE STRESS RESISTANCE PROTEIN YAAA"/>
    <property type="match status" value="1"/>
</dbReference>
<feature type="region of interest" description="Disordered" evidence="1">
    <location>
        <begin position="242"/>
        <end position="265"/>
    </location>
</feature>
<accession>A0A7W7RJF8</accession>
<dbReference type="Proteomes" id="UP000523007">
    <property type="component" value="Unassembled WGS sequence"/>
</dbReference>
<organism evidence="2 3">
    <name type="scientific">Lipingzhangella halophila</name>
    <dbReference type="NCBI Taxonomy" id="1783352"/>
    <lineage>
        <taxon>Bacteria</taxon>
        <taxon>Bacillati</taxon>
        <taxon>Actinomycetota</taxon>
        <taxon>Actinomycetes</taxon>
        <taxon>Streptosporangiales</taxon>
        <taxon>Nocardiopsidaceae</taxon>
        <taxon>Lipingzhangella</taxon>
    </lineage>
</organism>
<dbReference type="GO" id="GO:0005829">
    <property type="term" value="C:cytosol"/>
    <property type="evidence" value="ECO:0007669"/>
    <property type="project" value="TreeGrafter"/>
</dbReference>
<proteinExistence type="predicted"/>
<dbReference type="PANTHER" id="PTHR30283">
    <property type="entry name" value="PEROXIDE STRESS RESPONSE PROTEIN YAAA"/>
    <property type="match status" value="1"/>
</dbReference>
<dbReference type="AlphaFoldDB" id="A0A7W7RJF8"/>
<dbReference type="Pfam" id="PF03883">
    <property type="entry name" value="H2O2_YaaD"/>
    <property type="match status" value="1"/>
</dbReference>
<dbReference type="NCBIfam" id="NF002545">
    <property type="entry name" value="PRK02101.2-3"/>
    <property type="match status" value="1"/>
</dbReference>
<dbReference type="EMBL" id="JACHJT010000001">
    <property type="protein sequence ID" value="MBB4933099.1"/>
    <property type="molecule type" value="Genomic_DNA"/>
</dbReference>
<gene>
    <name evidence="2" type="ORF">F4561_003919</name>
</gene>
<feature type="region of interest" description="Disordered" evidence="1">
    <location>
        <begin position="1"/>
        <end position="21"/>
    </location>
</feature>
<evidence type="ECO:0000256" key="1">
    <source>
        <dbReference type="SAM" id="MobiDB-lite"/>
    </source>
</evidence>
<evidence type="ECO:0000313" key="3">
    <source>
        <dbReference type="Proteomes" id="UP000523007"/>
    </source>
</evidence>
<evidence type="ECO:0000313" key="2">
    <source>
        <dbReference type="EMBL" id="MBB4933099.1"/>
    </source>
</evidence>
<name>A0A7W7RJF8_9ACTN</name>
<dbReference type="InterPro" id="IPR005583">
    <property type="entry name" value="YaaA"/>
</dbReference>
<comment type="caution">
    <text evidence="2">The sequence shown here is derived from an EMBL/GenBank/DDBJ whole genome shotgun (WGS) entry which is preliminary data.</text>
</comment>
<dbReference type="RefSeq" id="WP_184580768.1">
    <property type="nucleotide sequence ID" value="NZ_JACHJT010000001.1"/>
</dbReference>